<dbReference type="Gene3D" id="1.20.272.10">
    <property type="match status" value="1"/>
</dbReference>
<reference evidence="10 11" key="2">
    <citation type="journal article" date="2010" name="J Osaka Dent Univ">
        <title>Isolation and identification of Rothia mucilaginosa from persistent apical periodontitis lesions.</title>
        <authorList>
            <person name="Yamane K."/>
            <person name="Yoshida M."/>
            <person name="Fujihira T."/>
            <person name="Baba T."/>
            <person name="Tsuji N."/>
            <person name="Hayashi H."/>
            <person name="Sugimori C."/>
            <person name="Yamanaka T."/>
            <person name="Mashimo C."/>
            <person name="Nambu T."/>
            <person name="Kawai H."/>
            <person name="Fukushima H."/>
        </authorList>
    </citation>
    <scope>NUCLEOTIDE SEQUENCE [LARGE SCALE GENOMIC DNA]</scope>
    <source>
        <strain evidence="10 11">DY-18</strain>
    </source>
</reference>
<sequence>MISVSERKRSTQRGGSRGYARRGGPALDTAWRTVTPAPAVMLYGPEEYFASRAAARLRELFRSIHPEVDRVQINAATYTAGELILHASPSLFGSAKIIEVENVASMSDEFLTDTLAYLNAPEPDIMLILNHSGGNRGKKLIDLVRSQFVLINCKALKTDREKSEFLAGEFAAAQRPITGGALALLTAAASDTAELAAACQQLLSDVPGEITEEAVNRYYGGRTEVTAFRVSDAAISGNAPEALRLLRHSLATGTEPIPMLGALAMRIRNIARVHHVRLSANELAREVGMAPWQVEQAQRDGRRFTGAQLAHIVQLLADADAQLKGESQDAVYAVEQAVLAIALPPRL</sequence>
<dbReference type="InterPro" id="IPR048466">
    <property type="entry name" value="DNA_pol3_delta-like_C"/>
</dbReference>
<feature type="region of interest" description="Disordered" evidence="8">
    <location>
        <begin position="1"/>
        <end position="24"/>
    </location>
</feature>
<feature type="domain" description="DNA polymerase III delta subunit-like C-terminal" evidence="9">
    <location>
        <begin position="226"/>
        <end position="339"/>
    </location>
</feature>
<dbReference type="HOGENOM" id="CLU_052338_0_0_11"/>
<keyword evidence="4" id="KW-0235">DNA replication</keyword>
<accession>D2NT63</accession>
<dbReference type="Pfam" id="PF21694">
    <property type="entry name" value="DNA_pol3_delta_C"/>
    <property type="match status" value="1"/>
</dbReference>
<organism evidence="10 11">
    <name type="scientific">Rothia mucilaginosa (strain DY-18)</name>
    <name type="common">Stomatococcus mucilaginosus</name>
    <dbReference type="NCBI Taxonomy" id="680646"/>
    <lineage>
        <taxon>Bacteria</taxon>
        <taxon>Bacillati</taxon>
        <taxon>Actinomycetota</taxon>
        <taxon>Actinomycetes</taxon>
        <taxon>Micrococcales</taxon>
        <taxon>Micrococcaceae</taxon>
        <taxon>Rothia</taxon>
    </lineage>
</organism>
<evidence type="ECO:0000259" key="9">
    <source>
        <dbReference type="Pfam" id="PF21694"/>
    </source>
</evidence>
<dbReference type="NCBIfam" id="TIGR01128">
    <property type="entry name" value="holA"/>
    <property type="match status" value="1"/>
</dbReference>
<keyword evidence="5" id="KW-0239">DNA-directed DNA polymerase</keyword>
<dbReference type="AlphaFoldDB" id="D2NT63"/>
<dbReference type="GO" id="GO:0009360">
    <property type="term" value="C:DNA polymerase III complex"/>
    <property type="evidence" value="ECO:0007669"/>
    <property type="project" value="TreeGrafter"/>
</dbReference>
<dbReference type="GO" id="GO:0003887">
    <property type="term" value="F:DNA-directed DNA polymerase activity"/>
    <property type="evidence" value="ECO:0007669"/>
    <property type="project" value="UniProtKB-KW"/>
</dbReference>
<evidence type="ECO:0000256" key="2">
    <source>
        <dbReference type="ARBA" id="ARBA00022679"/>
    </source>
</evidence>
<dbReference type="STRING" id="680646.RMDY18_10070"/>
<dbReference type="InterPro" id="IPR008921">
    <property type="entry name" value="DNA_pol3_clamp-load_cplx_C"/>
</dbReference>
<evidence type="ECO:0000256" key="7">
    <source>
        <dbReference type="ARBA" id="ARBA00049244"/>
    </source>
</evidence>
<dbReference type="GO" id="GO:0003677">
    <property type="term" value="F:DNA binding"/>
    <property type="evidence" value="ECO:0007669"/>
    <property type="project" value="InterPro"/>
</dbReference>
<dbReference type="PANTHER" id="PTHR34388:SF1">
    <property type="entry name" value="DNA POLYMERASE III SUBUNIT DELTA"/>
    <property type="match status" value="1"/>
</dbReference>
<dbReference type="SUPFAM" id="SSF48019">
    <property type="entry name" value="post-AAA+ oligomerization domain-like"/>
    <property type="match status" value="1"/>
</dbReference>
<name>D2NT63_ROTMD</name>
<dbReference type="EMBL" id="AP011540">
    <property type="protein sequence ID" value="BAI64839.1"/>
    <property type="molecule type" value="Genomic_DNA"/>
</dbReference>
<dbReference type="InterPro" id="IPR027417">
    <property type="entry name" value="P-loop_NTPase"/>
</dbReference>
<dbReference type="InterPro" id="IPR005790">
    <property type="entry name" value="DNA_polIII_delta"/>
</dbReference>
<reference evidence="11" key="1">
    <citation type="submission" date="2009-07" db="EMBL/GenBank/DDBJ databases">
        <title>Complete genome sequence of Rothia mucilaginosa DJ.</title>
        <authorList>
            <person name="Yamane K."/>
            <person name="Nambu T."/>
            <person name="Mashimo C."/>
            <person name="Sugimori C."/>
            <person name="Yamanaka T."/>
            <person name="Leung K."/>
            <person name="Fukushima H."/>
        </authorList>
    </citation>
    <scope>NUCLEOTIDE SEQUENCE [LARGE SCALE GENOMIC DNA]</scope>
    <source>
        <strain evidence="11">DY-18</strain>
    </source>
</reference>
<keyword evidence="3" id="KW-0548">Nucleotidyltransferase</keyword>
<gene>
    <name evidence="10" type="ordered locus">RMDY18_10070</name>
</gene>
<dbReference type="KEGG" id="rmu:RMDY18_10070"/>
<comment type="similarity">
    <text evidence="6">Belongs to the DNA polymerase HolA subunit family.</text>
</comment>
<evidence type="ECO:0000313" key="11">
    <source>
        <dbReference type="Proteomes" id="UP000001883"/>
    </source>
</evidence>
<proteinExistence type="inferred from homology"/>
<reference evidence="10 11" key="3">
    <citation type="journal article" date="2010" name="Sequencing">
        <title>Complete Genome Sequence of Rothia mucilaginosa DY-18: A Clinical Isolate with Dense Meshwork-Like Structures from a Persistent Apical Periodontitis Lesion.</title>
        <authorList>
            <person name="Yamane K."/>
            <person name="Nambu T."/>
            <person name="Yamanaka T."/>
            <person name="Mashimo C."/>
            <person name="Sugimori C."/>
            <person name="Leung K.-P."/>
            <person name="Fukushima H."/>
        </authorList>
    </citation>
    <scope>NUCLEOTIDE SEQUENCE [LARGE SCALE GENOMIC DNA]</scope>
    <source>
        <strain evidence="10 11">DY-18</strain>
    </source>
</reference>
<keyword evidence="11" id="KW-1185">Reference proteome</keyword>
<dbReference type="Gene3D" id="3.40.50.300">
    <property type="entry name" value="P-loop containing nucleotide triphosphate hydrolases"/>
    <property type="match status" value="1"/>
</dbReference>
<evidence type="ECO:0000256" key="5">
    <source>
        <dbReference type="ARBA" id="ARBA00022932"/>
    </source>
</evidence>
<evidence type="ECO:0000313" key="10">
    <source>
        <dbReference type="EMBL" id="BAI64839.1"/>
    </source>
</evidence>
<comment type="catalytic activity">
    <reaction evidence="7">
        <text>DNA(n) + a 2'-deoxyribonucleoside 5'-triphosphate = DNA(n+1) + diphosphate</text>
        <dbReference type="Rhea" id="RHEA:22508"/>
        <dbReference type="Rhea" id="RHEA-COMP:17339"/>
        <dbReference type="Rhea" id="RHEA-COMP:17340"/>
        <dbReference type="ChEBI" id="CHEBI:33019"/>
        <dbReference type="ChEBI" id="CHEBI:61560"/>
        <dbReference type="ChEBI" id="CHEBI:173112"/>
        <dbReference type="EC" id="2.7.7.7"/>
    </reaction>
</comment>
<dbReference type="PANTHER" id="PTHR34388">
    <property type="entry name" value="DNA POLYMERASE III SUBUNIT DELTA"/>
    <property type="match status" value="1"/>
</dbReference>
<dbReference type="EC" id="2.7.7.7" evidence="1"/>
<evidence type="ECO:0000256" key="1">
    <source>
        <dbReference type="ARBA" id="ARBA00012417"/>
    </source>
</evidence>
<evidence type="ECO:0000256" key="6">
    <source>
        <dbReference type="ARBA" id="ARBA00034754"/>
    </source>
</evidence>
<dbReference type="GO" id="GO:0006261">
    <property type="term" value="P:DNA-templated DNA replication"/>
    <property type="evidence" value="ECO:0007669"/>
    <property type="project" value="TreeGrafter"/>
</dbReference>
<dbReference type="Proteomes" id="UP000001883">
    <property type="component" value="Chromosome"/>
</dbReference>
<evidence type="ECO:0000256" key="8">
    <source>
        <dbReference type="SAM" id="MobiDB-lite"/>
    </source>
</evidence>
<protein>
    <recommendedName>
        <fullName evidence="1">DNA-directed DNA polymerase</fullName>
        <ecNumber evidence="1">2.7.7.7</ecNumber>
    </recommendedName>
</protein>
<evidence type="ECO:0000256" key="3">
    <source>
        <dbReference type="ARBA" id="ARBA00022695"/>
    </source>
</evidence>
<dbReference type="eggNOG" id="COG1466">
    <property type="taxonomic scope" value="Bacteria"/>
</dbReference>
<keyword evidence="2" id="KW-0808">Transferase</keyword>
<evidence type="ECO:0000256" key="4">
    <source>
        <dbReference type="ARBA" id="ARBA00022705"/>
    </source>
</evidence>